<dbReference type="SUPFAM" id="SSF53474">
    <property type="entry name" value="alpha/beta-Hydrolases"/>
    <property type="match status" value="1"/>
</dbReference>
<dbReference type="Gene3D" id="3.40.50.1820">
    <property type="entry name" value="alpha/beta hydrolase"/>
    <property type="match status" value="1"/>
</dbReference>
<dbReference type="PANTHER" id="PTHR43918:SF4">
    <property type="entry name" value="CARBOXYLIC ESTER HYDROLASE"/>
    <property type="match status" value="1"/>
</dbReference>
<feature type="chain" id="PRO_5034020790" description="Carboxylesterase type B domain-containing protein" evidence="3">
    <location>
        <begin position="27"/>
        <end position="518"/>
    </location>
</feature>
<sequence>MHSLNFSVRGSLRTLFTALSLQTCLAISSLKVDTTVGTVYGLINGTHPGVAQFLGIPFAEPPVGERRWTPSVAKAPVGDIDATSFSPSCPQYDTSIPSTYEIDARNFLISGPMSEDCLTLSIWAPFTAANNCSEKLPVVVWIYGGGQLTGGAQIEYQIPTPWVQRTQEHIVVQVNYRLNIFGNPRAAGINETLNLGLLDQRLAMEWVRSNIANFGGDTSRITMWGQSAGAASTDYYNFAYPEDPIVAGIILDSSSAFGAAPSSDPTGSDFTFLAGQFGCGDLNADEELTCMKNVSFMDIEAFLKSYQDNGTSPSISFTPVVDNVTRFANYTARALAGNFSRVPAIHGTNNNEGSSLTEWVNNGTTYNETAANANTVQRACWAQQTTKNRYAANATTFRYYYTGNFSNISPRPWQGAYHSSELPLIFGTHDIAYSESTPFEFAVSHRMQDLWLAFMKDPVNGLPSQGWEAYSPGGNAIEFAWDNQVTQTIPLTEFDELCNGTTPIRGATPPDHVGLDDL</sequence>
<dbReference type="InterPro" id="IPR050654">
    <property type="entry name" value="AChE-related_enzymes"/>
</dbReference>
<dbReference type="GO" id="GO:0052689">
    <property type="term" value="F:carboxylic ester hydrolase activity"/>
    <property type="evidence" value="ECO:0007669"/>
    <property type="project" value="TreeGrafter"/>
</dbReference>
<organism evidence="5 6">
    <name type="scientific">Cadophora malorum</name>
    <dbReference type="NCBI Taxonomy" id="108018"/>
    <lineage>
        <taxon>Eukaryota</taxon>
        <taxon>Fungi</taxon>
        <taxon>Dikarya</taxon>
        <taxon>Ascomycota</taxon>
        <taxon>Pezizomycotina</taxon>
        <taxon>Leotiomycetes</taxon>
        <taxon>Helotiales</taxon>
        <taxon>Ploettnerulaceae</taxon>
        <taxon>Cadophora</taxon>
    </lineage>
</organism>
<evidence type="ECO:0000313" key="6">
    <source>
        <dbReference type="Proteomes" id="UP000664132"/>
    </source>
</evidence>
<keyword evidence="2" id="KW-0378">Hydrolase</keyword>
<dbReference type="PANTHER" id="PTHR43918">
    <property type="entry name" value="ACETYLCHOLINESTERASE"/>
    <property type="match status" value="1"/>
</dbReference>
<protein>
    <recommendedName>
        <fullName evidence="4">Carboxylesterase type B domain-containing protein</fullName>
    </recommendedName>
</protein>
<evidence type="ECO:0000256" key="1">
    <source>
        <dbReference type="ARBA" id="ARBA00005964"/>
    </source>
</evidence>
<dbReference type="PROSITE" id="PS00941">
    <property type="entry name" value="CARBOXYLESTERASE_B_2"/>
    <property type="match status" value="1"/>
</dbReference>
<dbReference type="Pfam" id="PF00135">
    <property type="entry name" value="COesterase"/>
    <property type="match status" value="1"/>
</dbReference>
<proteinExistence type="inferred from homology"/>
<comment type="similarity">
    <text evidence="1">Belongs to the type-B carboxylesterase/lipase family.</text>
</comment>
<feature type="signal peptide" evidence="3">
    <location>
        <begin position="1"/>
        <end position="26"/>
    </location>
</feature>
<evidence type="ECO:0000256" key="2">
    <source>
        <dbReference type="ARBA" id="ARBA00022801"/>
    </source>
</evidence>
<gene>
    <name evidence="5" type="ORF">IFR04_002749</name>
</gene>
<evidence type="ECO:0000256" key="3">
    <source>
        <dbReference type="SAM" id="SignalP"/>
    </source>
</evidence>
<dbReference type="InterPro" id="IPR002018">
    <property type="entry name" value="CarbesteraseB"/>
</dbReference>
<dbReference type="InterPro" id="IPR019819">
    <property type="entry name" value="Carboxylesterase_B_CS"/>
</dbReference>
<keyword evidence="3" id="KW-0732">Signal</keyword>
<dbReference type="AlphaFoldDB" id="A0A8H7WG15"/>
<dbReference type="EMBL" id="JAFJYH010000025">
    <property type="protein sequence ID" value="KAG4424053.1"/>
    <property type="molecule type" value="Genomic_DNA"/>
</dbReference>
<dbReference type="OrthoDB" id="408631at2759"/>
<evidence type="ECO:0000259" key="4">
    <source>
        <dbReference type="Pfam" id="PF00135"/>
    </source>
</evidence>
<comment type="caution">
    <text evidence="5">The sequence shown here is derived from an EMBL/GenBank/DDBJ whole genome shotgun (WGS) entry which is preliminary data.</text>
</comment>
<dbReference type="InterPro" id="IPR029058">
    <property type="entry name" value="AB_hydrolase_fold"/>
</dbReference>
<accession>A0A8H7WG15</accession>
<keyword evidence="6" id="KW-1185">Reference proteome</keyword>
<dbReference type="Proteomes" id="UP000664132">
    <property type="component" value="Unassembled WGS sequence"/>
</dbReference>
<name>A0A8H7WG15_9HELO</name>
<feature type="domain" description="Carboxylesterase type B" evidence="4">
    <location>
        <begin position="29"/>
        <end position="375"/>
    </location>
</feature>
<reference evidence="5" key="1">
    <citation type="submission" date="2021-02" db="EMBL/GenBank/DDBJ databases">
        <title>Genome sequence Cadophora malorum strain M34.</title>
        <authorList>
            <person name="Stefanovic E."/>
            <person name="Vu D."/>
            <person name="Scully C."/>
            <person name="Dijksterhuis J."/>
            <person name="Roader J."/>
            <person name="Houbraken J."/>
        </authorList>
    </citation>
    <scope>NUCLEOTIDE SEQUENCE</scope>
    <source>
        <strain evidence="5">M34</strain>
    </source>
</reference>
<evidence type="ECO:0000313" key="5">
    <source>
        <dbReference type="EMBL" id="KAG4424053.1"/>
    </source>
</evidence>